<dbReference type="InterPro" id="IPR002885">
    <property type="entry name" value="PPR_rpt"/>
</dbReference>
<feature type="region of interest" description="Disordered" evidence="6">
    <location>
        <begin position="347"/>
        <end position="371"/>
    </location>
</feature>
<dbReference type="AlphaFoldDB" id="A0A4P9XWN1"/>
<feature type="compositionally biased region" description="Low complexity" evidence="6">
    <location>
        <begin position="87"/>
        <end position="103"/>
    </location>
</feature>
<comment type="similarity">
    <text evidence="1">Belongs to the CCM1 family.</text>
</comment>
<evidence type="ECO:0000256" key="1">
    <source>
        <dbReference type="ARBA" id="ARBA00006192"/>
    </source>
</evidence>
<evidence type="ECO:0000256" key="6">
    <source>
        <dbReference type="SAM" id="MobiDB-lite"/>
    </source>
</evidence>
<evidence type="ECO:0000256" key="3">
    <source>
        <dbReference type="ARBA" id="ARBA00044493"/>
    </source>
</evidence>
<evidence type="ECO:0000256" key="5">
    <source>
        <dbReference type="PROSITE-ProRule" id="PRU00708"/>
    </source>
</evidence>
<comment type="function">
    <text evidence="3">Regulates mitochondrial small subunit maturation by controlling 15S rRNA 5'-end processing. Localizes to the 5' precursor of the 15S rRNA in a position that is subsequently occupied by mS47 in the mature yeast mtSSU. Uses structure and sequence-specific RNA recognition, binding to a single-stranded region of the precursor and specifically recognizing bases -6 to -1. The exchange of Ccm1 for mS47 is coupled to the irreversible removal of precursor rRNA that is accompanied by conformational changes of the mitoribosomal proteins uS5m and mS26. These conformational changes signal completion of 5'-end rRNA processing through protection of the mature 5'-end of the 15S rRNA and stabilization of mS47. The removal of the 5' precursor together with the dissociation of Ccm1 may be catalyzed by the 5'-3' exoribonuclease Pet127. Involved in the specific removal of group I introns in mitochondrial encoded transcripts.</text>
</comment>
<dbReference type="Proteomes" id="UP000271241">
    <property type="component" value="Unassembled WGS sequence"/>
</dbReference>
<gene>
    <name evidence="7" type="ORF">THASP1DRAFT_27445</name>
</gene>
<keyword evidence="2" id="KW-0677">Repeat</keyword>
<feature type="compositionally biased region" description="Basic residues" evidence="6">
    <location>
        <begin position="77"/>
        <end position="86"/>
    </location>
</feature>
<feature type="region of interest" description="Disordered" evidence="6">
    <location>
        <begin position="40"/>
        <end position="112"/>
    </location>
</feature>
<reference evidence="8" key="1">
    <citation type="journal article" date="2018" name="Nat. Microbiol.">
        <title>Leveraging single-cell genomics to expand the fungal tree of life.</title>
        <authorList>
            <person name="Ahrendt S.R."/>
            <person name="Quandt C.A."/>
            <person name="Ciobanu D."/>
            <person name="Clum A."/>
            <person name="Salamov A."/>
            <person name="Andreopoulos B."/>
            <person name="Cheng J.F."/>
            <person name="Woyke T."/>
            <person name="Pelin A."/>
            <person name="Henrissat B."/>
            <person name="Reynolds N.K."/>
            <person name="Benny G.L."/>
            <person name="Smith M.E."/>
            <person name="James T.Y."/>
            <person name="Grigoriev I.V."/>
        </authorList>
    </citation>
    <scope>NUCLEOTIDE SEQUENCE [LARGE SCALE GENOMIC DNA]</scope>
    <source>
        <strain evidence="8">RSA 1356</strain>
    </source>
</reference>
<dbReference type="Gene3D" id="1.25.40.10">
    <property type="entry name" value="Tetratricopeptide repeat domain"/>
    <property type="match status" value="2"/>
</dbReference>
<dbReference type="PANTHER" id="PTHR47447:SF17">
    <property type="entry name" value="OS12G0638900 PROTEIN"/>
    <property type="match status" value="1"/>
</dbReference>
<protein>
    <recommendedName>
        <fullName evidence="9">Pentacotripeptide-repeat region of PRORP domain-containing protein</fullName>
    </recommendedName>
</protein>
<dbReference type="NCBIfam" id="TIGR00756">
    <property type="entry name" value="PPR"/>
    <property type="match status" value="1"/>
</dbReference>
<evidence type="ECO:0008006" key="9">
    <source>
        <dbReference type="Google" id="ProtNLM"/>
    </source>
</evidence>
<dbReference type="STRING" id="78915.A0A4P9XWN1"/>
<evidence type="ECO:0000313" key="7">
    <source>
        <dbReference type="EMBL" id="RKP10793.1"/>
    </source>
</evidence>
<evidence type="ECO:0000313" key="8">
    <source>
        <dbReference type="Proteomes" id="UP000271241"/>
    </source>
</evidence>
<feature type="compositionally biased region" description="Basic and acidic residues" evidence="6">
    <location>
        <begin position="50"/>
        <end position="70"/>
    </location>
</feature>
<dbReference type="OrthoDB" id="185373at2759"/>
<comment type="subunit">
    <text evidence="4">Binds to mitochondrial small subunit 15S rRNA.</text>
</comment>
<proteinExistence type="inferred from homology"/>
<dbReference type="Pfam" id="PF13041">
    <property type="entry name" value="PPR_2"/>
    <property type="match status" value="1"/>
</dbReference>
<organism evidence="7 8">
    <name type="scientific">Thamnocephalis sphaerospora</name>
    <dbReference type="NCBI Taxonomy" id="78915"/>
    <lineage>
        <taxon>Eukaryota</taxon>
        <taxon>Fungi</taxon>
        <taxon>Fungi incertae sedis</taxon>
        <taxon>Zoopagomycota</taxon>
        <taxon>Zoopagomycotina</taxon>
        <taxon>Zoopagomycetes</taxon>
        <taxon>Zoopagales</taxon>
        <taxon>Sigmoideomycetaceae</taxon>
        <taxon>Thamnocephalis</taxon>
    </lineage>
</organism>
<dbReference type="PROSITE" id="PS51375">
    <property type="entry name" value="PPR"/>
    <property type="match status" value="1"/>
</dbReference>
<name>A0A4P9XWN1_9FUNG</name>
<dbReference type="EMBL" id="KZ992437">
    <property type="protein sequence ID" value="RKP10793.1"/>
    <property type="molecule type" value="Genomic_DNA"/>
</dbReference>
<dbReference type="InterPro" id="IPR011990">
    <property type="entry name" value="TPR-like_helical_dom_sf"/>
</dbReference>
<feature type="repeat" description="PPR" evidence="5">
    <location>
        <begin position="149"/>
        <end position="183"/>
    </location>
</feature>
<keyword evidence="8" id="KW-1185">Reference proteome</keyword>
<sequence length="440" mass="49160">MIAALAARSPTAACRLVPLRAATGLYSVLERALKTSAVTYGPSYRNTDSSGRRSAERNRPPRPVLDDSVERALGLRPRQKQQKQRPKQQQQQKRSSQQQGRRPGYAEKQKPTYMMDPYLLVEKLKRLTNRGQLDEAAQLLRSAPQTAQSAVAWSELIKAFGKEGKGLKAWQLFNGMKKFGHKPTDQTYTNLLNALASSAGAHADLTERILRGLAEQTERGKDVWSLPGFDYLNHISMQHANAAVKVYAKAGDLERLEATYAHLKKYGRVDAVTVTTVINAYTFACNYERAWEIWSVDVPRTRVPVDAQLVQAVMRSCKAAENPQQLPRIFGIAETWLNLGETLRQPEVEQTPYRTKKGSRLPPSPPPDTVAPTPGIMDVLMASCARSGNASTGYRYFCRALDRYWATGEYQPDMRNFVSATGLMVQSMRKLDSNAAGKQR</sequence>
<evidence type="ECO:0000256" key="2">
    <source>
        <dbReference type="ARBA" id="ARBA00022737"/>
    </source>
</evidence>
<dbReference type="PANTHER" id="PTHR47447">
    <property type="entry name" value="OS03G0856100 PROTEIN"/>
    <property type="match status" value="1"/>
</dbReference>
<evidence type="ECO:0000256" key="4">
    <source>
        <dbReference type="ARBA" id="ARBA00044511"/>
    </source>
</evidence>
<accession>A0A4P9XWN1</accession>